<proteinExistence type="predicted"/>
<reference evidence="1" key="1">
    <citation type="submission" date="2020-12" db="EMBL/GenBank/DDBJ databases">
        <authorList>
            <person name="Huq M.A."/>
        </authorList>
    </citation>
    <scope>NUCLEOTIDE SEQUENCE</scope>
    <source>
        <strain evidence="1">MAHUQ-46</strain>
    </source>
</reference>
<evidence type="ECO:0000313" key="2">
    <source>
        <dbReference type="Proteomes" id="UP000640274"/>
    </source>
</evidence>
<sequence length="144" mass="16113">MTVQEKVRLSQWDALLLEGLRATGLSNEEMLSKIKTGELPQDESDFHFDYQVLAQLAAQDSRLVERAILEGYQIKYNTVGGINSWIRVALGKPAEISREEGNSGVTASLQESERKQLESVLSYGWKIVDLSEGTCRIVPLSQEK</sequence>
<protein>
    <submittedName>
        <fullName evidence="1">Uncharacterized protein</fullName>
    </submittedName>
</protein>
<dbReference type="AlphaFoldDB" id="A0A934IUT5"/>
<dbReference type="Proteomes" id="UP000640274">
    <property type="component" value="Unassembled WGS sequence"/>
</dbReference>
<dbReference type="EMBL" id="JAELUP010000001">
    <property type="protein sequence ID" value="MBJ6359731.1"/>
    <property type="molecule type" value="Genomic_DNA"/>
</dbReference>
<name>A0A934IUT5_9BACL</name>
<dbReference type="RefSeq" id="WP_199017252.1">
    <property type="nucleotide sequence ID" value="NZ_JAELUP010000001.1"/>
</dbReference>
<organism evidence="1 2">
    <name type="scientific">Paenibacillus roseus</name>
    <dbReference type="NCBI Taxonomy" id="2798579"/>
    <lineage>
        <taxon>Bacteria</taxon>
        <taxon>Bacillati</taxon>
        <taxon>Bacillota</taxon>
        <taxon>Bacilli</taxon>
        <taxon>Bacillales</taxon>
        <taxon>Paenibacillaceae</taxon>
        <taxon>Paenibacillus</taxon>
    </lineage>
</organism>
<accession>A0A934IUT5</accession>
<evidence type="ECO:0000313" key="1">
    <source>
        <dbReference type="EMBL" id="MBJ6359731.1"/>
    </source>
</evidence>
<gene>
    <name evidence="1" type="ORF">JFN88_00105</name>
</gene>
<keyword evidence="2" id="KW-1185">Reference proteome</keyword>
<comment type="caution">
    <text evidence="1">The sequence shown here is derived from an EMBL/GenBank/DDBJ whole genome shotgun (WGS) entry which is preliminary data.</text>
</comment>